<feature type="domain" description="BON" evidence="2">
    <location>
        <begin position="81"/>
        <end position="148"/>
    </location>
</feature>
<dbReference type="PROSITE" id="PS50914">
    <property type="entry name" value="BON"/>
    <property type="match status" value="1"/>
</dbReference>
<name>A0ABX1N6T0_9RHOO</name>
<dbReference type="EMBL" id="WTVH01000041">
    <property type="protein sequence ID" value="NMF94955.1"/>
    <property type="molecule type" value="Genomic_DNA"/>
</dbReference>
<dbReference type="Proteomes" id="UP000601990">
    <property type="component" value="Unassembled WGS sequence"/>
</dbReference>
<dbReference type="SUPFAM" id="SSF55961">
    <property type="entry name" value="Bet v1-like"/>
    <property type="match status" value="1"/>
</dbReference>
<evidence type="ECO:0000313" key="4">
    <source>
        <dbReference type="Proteomes" id="UP000601990"/>
    </source>
</evidence>
<dbReference type="PANTHER" id="PTHR33824:SF7">
    <property type="entry name" value="POLYKETIDE CYCLASE_DEHYDRASE AND LIPID TRANSPORT SUPERFAMILY PROTEIN"/>
    <property type="match status" value="1"/>
</dbReference>
<dbReference type="PANTHER" id="PTHR33824">
    <property type="entry name" value="POLYKETIDE CYCLASE/DEHYDRASE AND LIPID TRANSPORT SUPERFAMILY PROTEIN"/>
    <property type="match status" value="1"/>
</dbReference>
<dbReference type="RefSeq" id="WP_169200169.1">
    <property type="nucleotide sequence ID" value="NZ_WTVH02000010.1"/>
</dbReference>
<dbReference type="InterPro" id="IPR047137">
    <property type="entry name" value="ORF3"/>
</dbReference>
<keyword evidence="4" id="KW-1185">Reference proteome</keyword>
<comment type="caution">
    <text evidence="3">The sequence shown here is derived from an EMBL/GenBank/DDBJ whole genome shotgun (WGS) entry which is preliminary data.</text>
</comment>
<dbReference type="Pfam" id="PF03364">
    <property type="entry name" value="Polyketide_cyc"/>
    <property type="match status" value="1"/>
</dbReference>
<dbReference type="Gene3D" id="3.30.530.20">
    <property type="match status" value="1"/>
</dbReference>
<dbReference type="Pfam" id="PF04972">
    <property type="entry name" value="BON"/>
    <property type="match status" value="1"/>
</dbReference>
<dbReference type="InterPro" id="IPR023393">
    <property type="entry name" value="START-like_dom_sf"/>
</dbReference>
<accession>A0ABX1N6T0</accession>
<protein>
    <submittedName>
        <fullName evidence="3">BON domain-containing protein</fullName>
    </submittedName>
</protein>
<evidence type="ECO:0000256" key="1">
    <source>
        <dbReference type="ARBA" id="ARBA00008918"/>
    </source>
</evidence>
<organism evidence="3 4">
    <name type="scientific">Aromatoleum buckelii</name>
    <dbReference type="NCBI Taxonomy" id="200254"/>
    <lineage>
        <taxon>Bacteria</taxon>
        <taxon>Pseudomonadati</taxon>
        <taxon>Pseudomonadota</taxon>
        <taxon>Betaproteobacteria</taxon>
        <taxon>Rhodocyclales</taxon>
        <taxon>Rhodocyclaceae</taxon>
        <taxon>Aromatoleum</taxon>
    </lineage>
</organism>
<dbReference type="CDD" id="cd07817">
    <property type="entry name" value="SRPBCC_8"/>
    <property type="match status" value="1"/>
</dbReference>
<sequence>MRNHVSRVTSAIRGFSLGMLAMYLFDPDVGRRRRALVTDQFTSTRNRLTHFADTAYRDAVNRSYGVAARLRPGTERRQPMTAHQIEERVRARIGRVVRNSHALRVQARDDGTVVLSGPVLASEVNRLMSAVWSVRGVTGIEDQMQVHEQPGNVSALQGALAHEGRRGAGMAESWPPSIRLLAGITGGALTLAGLSRSRPFGMVQALLGGALVTRALANRKLGEVAGTSGPRSVHIDKEMFIAAPPERVFDFWQHQENFPQFMRNVEEVRPTGEDCWHWKVAGPFGPVEWDARITERELNRRLAWHTVEGAPVESEGHVDFEPAGEGTRLRVSMDYAPAAGAIGHAAARLLGRDAKTEMDEDLMRVKSFLETGVAARDSAAGRAAEHAQRFH</sequence>
<reference evidence="3" key="1">
    <citation type="submission" date="2019-12" db="EMBL/GenBank/DDBJ databases">
        <title>Comparative genomics gives insights into the taxonomy of the Azoarcus-Aromatoleum group and reveals separate origins of nif in the plant-associated Azoarcus and non-plant-associated Aromatoleum sub-groups.</title>
        <authorList>
            <person name="Lafos M."/>
            <person name="Maluk M."/>
            <person name="Batista M."/>
            <person name="Junghare M."/>
            <person name="Carmona M."/>
            <person name="Faoro H."/>
            <person name="Cruz L.M."/>
            <person name="Battistoni F."/>
            <person name="De Souza E."/>
            <person name="Pedrosa F."/>
            <person name="Chen W.-M."/>
            <person name="Poole P.S."/>
            <person name="Dixon R.A."/>
            <person name="James E.K."/>
        </authorList>
    </citation>
    <scope>NUCLEOTIDE SEQUENCE</scope>
    <source>
        <strain evidence="3">U120</strain>
    </source>
</reference>
<comment type="similarity">
    <text evidence="1">Belongs to the ribosome association toxin RatA family.</text>
</comment>
<dbReference type="InterPro" id="IPR007055">
    <property type="entry name" value="BON_dom"/>
</dbReference>
<evidence type="ECO:0000259" key="2">
    <source>
        <dbReference type="PROSITE" id="PS50914"/>
    </source>
</evidence>
<proteinExistence type="inferred from homology"/>
<evidence type="ECO:0000313" key="3">
    <source>
        <dbReference type="EMBL" id="NMF94955.1"/>
    </source>
</evidence>
<dbReference type="InterPro" id="IPR005031">
    <property type="entry name" value="COQ10_START"/>
</dbReference>
<gene>
    <name evidence="3" type="ORF">GO608_16700</name>
</gene>